<keyword evidence="9" id="KW-0479">Metal-binding</keyword>
<dbReference type="Gene3D" id="1.10.340.70">
    <property type="match status" value="1"/>
</dbReference>
<feature type="domain" description="CCHC-type" evidence="11">
    <location>
        <begin position="339"/>
        <end position="354"/>
    </location>
</feature>
<dbReference type="GO" id="GO:0008270">
    <property type="term" value="F:zinc ion binding"/>
    <property type="evidence" value="ECO:0007669"/>
    <property type="project" value="UniProtKB-KW"/>
</dbReference>
<sequence>MDAAQLKAKRGTVKALLTKTRDRITEECTLQQLEVYEQNVEGYRTRYDNIQDELDELITGDEREAQDDYRFDIYESITGIKVQILDYKNKLLGTFASNLRTNTSSPGTQLSTTSNLTFVPYQKDETFTNFIKRLETFMILKGNTDNKLKVYILLHALSPHMHEKLYNMCAPEEPITKDYDVLVEMLKDYFEPRPSVWSLQNRFICRTQEPNESIFEYATELKKLSQHCNFTCEKCKHCTANAFLTLQFIRGLQDTDIRIQLLQEKNDATFQEFINKAVTIEFSKSENQVMSTTVPTSTSFNVQPTSHQVKENHNSNYMRKPPNSKLETNDGYFSKLAGKCYRCGQENHKANVCKFRSEFCRKCNKLGHIGRVCMSQARVANYRKSHQVYDELPIQNEEYEVNVLHNAKSDKFMVNIHIEDRQFCMEVDTGAALSSISYADYKALNIDNKIFKTNVQMKTYTGETIKPKGVCFVTCRYKRQTFVGKLYIINQDVDPIFGRDWIREISLDWAEIKLLKSEENLQLEEILKMYEDVFTDKIGTIPNEKGCLILKPDATPIFFKPRPVPYSRKEKIEKELDRLEKDGILTKVEHSDWGTPIVPIDKPNGDIRICADYKVTLNKCIQDMNYPIPRIDDIFAQMNGDLASILHPLNQLLRKGWKFTWTGECERSFNKVKEEICNENVLVHYNPDLPVTLATDASPIGLGAVLSHRYPDGSDRPIAFASRALTICEKNYSQIDKEATAIYWGIKKFFQYVYGRKFILITDNKPLTTIFNPYKSLPALSATRMLHYALFLSGFDYTIEYKRTSEHGNADYLSRFPQEPPDVHVPDQIYRFQANQIGTLNTITHQTIKQETKVDPNLSVILDALETGKCLKSLGYENTEITLQDGCLLKGTRVMIPATLRSNILQELHTGHLGMVKMKALGRSYCYWQNMDRDIEEMVRKCKYCCEKQNNPPKVQSHPWEPTREPWQRVHIDFAGPVNGLFYFIIVDTFSKWVEVIPTKTTTTDFCIKELRRLFTNFGICLVLVSDNGPQFTSHVFKNFLNSNGVIHKLSPAFHPASNGQAERSVQTIKNHLHCMADEPGDINLKISRLLMQLRKVPNAEGMSPYMLMLGRDVRTRLDILMKPAVSLVPENKSYKVSRSFHEGDRVQVRNYTRESKWKFGNVKRKEGAVHYWILLDDGRLWRRHVDQMRPTHYGGEG</sequence>
<evidence type="ECO:0000259" key="12">
    <source>
        <dbReference type="PROSITE" id="PS50994"/>
    </source>
</evidence>
<dbReference type="PaxDb" id="121845-A0A1S3DTG6"/>
<dbReference type="RefSeq" id="XP_008487293.1">
    <property type="nucleotide sequence ID" value="XM_008489071.2"/>
</dbReference>
<dbReference type="Pfam" id="PF17919">
    <property type="entry name" value="RT_RNaseH_2"/>
    <property type="match status" value="1"/>
</dbReference>
<protein>
    <recommendedName>
        <fullName evidence="1">RNA-directed DNA polymerase</fullName>
        <ecNumber evidence="1">2.7.7.49</ecNumber>
    </recommendedName>
</protein>
<dbReference type="InterPro" id="IPR001584">
    <property type="entry name" value="Integrase_cat-core"/>
</dbReference>
<dbReference type="KEGG" id="dci:103524064"/>
<dbReference type="PROSITE" id="PS50158">
    <property type="entry name" value="ZF_CCHC"/>
    <property type="match status" value="1"/>
</dbReference>
<dbReference type="CDD" id="cd09274">
    <property type="entry name" value="RNase_HI_RT_Ty3"/>
    <property type="match status" value="1"/>
</dbReference>
<evidence type="ECO:0000256" key="8">
    <source>
        <dbReference type="ARBA" id="ARBA00023268"/>
    </source>
</evidence>
<evidence type="ECO:0000256" key="9">
    <source>
        <dbReference type="PROSITE-ProRule" id="PRU00047"/>
    </source>
</evidence>
<dbReference type="Gene3D" id="4.10.60.10">
    <property type="entry name" value="Zinc finger, CCHC-type"/>
    <property type="match status" value="1"/>
</dbReference>
<dbReference type="AlphaFoldDB" id="A0A1S3DTG6"/>
<keyword evidence="9" id="KW-0863">Zinc-finger</keyword>
<dbReference type="InterPro" id="IPR036397">
    <property type="entry name" value="RNaseH_sf"/>
</dbReference>
<evidence type="ECO:0000256" key="10">
    <source>
        <dbReference type="SAM" id="MobiDB-lite"/>
    </source>
</evidence>
<dbReference type="Gene3D" id="3.10.10.10">
    <property type="entry name" value="HIV Type 1 Reverse Transcriptase, subunit A, domain 1"/>
    <property type="match status" value="1"/>
</dbReference>
<evidence type="ECO:0000259" key="11">
    <source>
        <dbReference type="PROSITE" id="PS50158"/>
    </source>
</evidence>
<dbReference type="GO" id="GO:0015074">
    <property type="term" value="P:DNA integration"/>
    <property type="evidence" value="ECO:0007669"/>
    <property type="project" value="InterPro"/>
</dbReference>
<keyword evidence="13" id="KW-1185">Reference proteome</keyword>
<dbReference type="GO" id="GO:0003677">
    <property type="term" value="F:DNA binding"/>
    <property type="evidence" value="ECO:0007669"/>
    <property type="project" value="UniProtKB-KW"/>
</dbReference>
<name>A0A1S3DTG6_DIACI</name>
<dbReference type="GeneID" id="103524064"/>
<dbReference type="STRING" id="121845.A0A1S3DTG6"/>
<keyword evidence="2" id="KW-0645">Protease</keyword>
<dbReference type="InterPro" id="IPR001878">
    <property type="entry name" value="Znf_CCHC"/>
</dbReference>
<dbReference type="GO" id="GO:0006508">
    <property type="term" value="P:proteolysis"/>
    <property type="evidence" value="ECO:0007669"/>
    <property type="project" value="UniProtKB-KW"/>
</dbReference>
<dbReference type="Proteomes" id="UP000079169">
    <property type="component" value="Unplaced"/>
</dbReference>
<dbReference type="InterPro" id="IPR036875">
    <property type="entry name" value="Znf_CCHC_sf"/>
</dbReference>
<dbReference type="InterPro" id="IPR050951">
    <property type="entry name" value="Retrovirus_Pol_polyprotein"/>
</dbReference>
<keyword evidence="8" id="KW-0511">Multifunctional enzyme</keyword>
<keyword evidence="9" id="KW-0862">Zinc</keyword>
<evidence type="ECO:0000256" key="5">
    <source>
        <dbReference type="ARBA" id="ARBA00022722"/>
    </source>
</evidence>
<dbReference type="InterPro" id="IPR043502">
    <property type="entry name" value="DNA/RNA_pol_sf"/>
</dbReference>
<evidence type="ECO:0000256" key="6">
    <source>
        <dbReference type="ARBA" id="ARBA00022759"/>
    </source>
</evidence>
<evidence type="ECO:0000313" key="13">
    <source>
        <dbReference type="Proteomes" id="UP000079169"/>
    </source>
</evidence>
<dbReference type="PANTHER" id="PTHR37984">
    <property type="entry name" value="PROTEIN CBG26694"/>
    <property type="match status" value="1"/>
</dbReference>
<feature type="domain" description="Integrase catalytic" evidence="12">
    <location>
        <begin position="962"/>
        <end position="1113"/>
    </location>
</feature>
<evidence type="ECO:0000256" key="4">
    <source>
        <dbReference type="ARBA" id="ARBA00022695"/>
    </source>
</evidence>
<dbReference type="PROSITE" id="PS50994">
    <property type="entry name" value="INTEGRASE"/>
    <property type="match status" value="1"/>
</dbReference>
<evidence type="ECO:0000256" key="3">
    <source>
        <dbReference type="ARBA" id="ARBA00022679"/>
    </source>
</evidence>
<evidence type="ECO:0000313" key="14">
    <source>
        <dbReference type="RefSeq" id="XP_008487293.1"/>
    </source>
</evidence>
<dbReference type="InterPro" id="IPR012337">
    <property type="entry name" value="RNaseH-like_sf"/>
</dbReference>
<dbReference type="EC" id="2.7.7.49" evidence="1"/>
<dbReference type="InterPro" id="IPR041577">
    <property type="entry name" value="RT_RNaseH_2"/>
</dbReference>
<dbReference type="OMA" id="IVERTIF"/>
<evidence type="ECO:0000256" key="2">
    <source>
        <dbReference type="ARBA" id="ARBA00022670"/>
    </source>
</evidence>
<keyword evidence="6" id="KW-0378">Hydrolase</keyword>
<dbReference type="Gene3D" id="3.30.420.10">
    <property type="entry name" value="Ribonuclease H-like superfamily/Ribonuclease H"/>
    <property type="match status" value="1"/>
</dbReference>
<dbReference type="SUPFAM" id="SSF50630">
    <property type="entry name" value="Acid proteases"/>
    <property type="match status" value="1"/>
</dbReference>
<keyword evidence="5" id="KW-0540">Nuclease</keyword>
<gene>
    <name evidence="14" type="primary">LOC103524064</name>
</gene>
<accession>A0A1S3DTG6</accession>
<keyword evidence="6" id="KW-0255">Endonuclease</keyword>
<keyword evidence="3" id="KW-0808">Transferase</keyword>
<organism evidence="13 14">
    <name type="scientific">Diaphorina citri</name>
    <name type="common">Asian citrus psyllid</name>
    <dbReference type="NCBI Taxonomy" id="121845"/>
    <lineage>
        <taxon>Eukaryota</taxon>
        <taxon>Metazoa</taxon>
        <taxon>Ecdysozoa</taxon>
        <taxon>Arthropoda</taxon>
        <taxon>Hexapoda</taxon>
        <taxon>Insecta</taxon>
        <taxon>Pterygota</taxon>
        <taxon>Neoptera</taxon>
        <taxon>Paraneoptera</taxon>
        <taxon>Hemiptera</taxon>
        <taxon>Sternorrhyncha</taxon>
        <taxon>Psylloidea</taxon>
        <taxon>Psyllidae</taxon>
        <taxon>Diaphorininae</taxon>
        <taxon>Diaphorina</taxon>
    </lineage>
</organism>
<feature type="region of interest" description="Disordered" evidence="10">
    <location>
        <begin position="302"/>
        <end position="324"/>
    </location>
</feature>
<dbReference type="SUPFAM" id="SSF56672">
    <property type="entry name" value="DNA/RNA polymerases"/>
    <property type="match status" value="1"/>
</dbReference>
<dbReference type="Gene3D" id="2.40.70.10">
    <property type="entry name" value="Acid Proteases"/>
    <property type="match status" value="1"/>
</dbReference>
<proteinExistence type="predicted"/>
<dbReference type="GO" id="GO:0042575">
    <property type="term" value="C:DNA polymerase complex"/>
    <property type="evidence" value="ECO:0007669"/>
    <property type="project" value="UniProtKB-ARBA"/>
</dbReference>
<dbReference type="GO" id="GO:0003964">
    <property type="term" value="F:RNA-directed DNA polymerase activity"/>
    <property type="evidence" value="ECO:0007669"/>
    <property type="project" value="UniProtKB-EC"/>
</dbReference>
<dbReference type="Pfam" id="PF00665">
    <property type="entry name" value="rve"/>
    <property type="match status" value="1"/>
</dbReference>
<dbReference type="InterPro" id="IPR021109">
    <property type="entry name" value="Peptidase_aspartic_dom_sf"/>
</dbReference>
<dbReference type="SUPFAM" id="SSF57756">
    <property type="entry name" value="Retrovirus zinc finger-like domains"/>
    <property type="match status" value="1"/>
</dbReference>
<dbReference type="SUPFAM" id="SSF53098">
    <property type="entry name" value="Ribonuclease H-like"/>
    <property type="match status" value="1"/>
</dbReference>
<reference evidence="14" key="1">
    <citation type="submission" date="2025-08" db="UniProtKB">
        <authorList>
            <consortium name="RefSeq"/>
        </authorList>
    </citation>
    <scope>IDENTIFICATION</scope>
</reference>
<dbReference type="GO" id="GO:0008233">
    <property type="term" value="F:peptidase activity"/>
    <property type="evidence" value="ECO:0007669"/>
    <property type="project" value="UniProtKB-KW"/>
</dbReference>
<dbReference type="PANTHER" id="PTHR37984:SF5">
    <property type="entry name" value="PROTEIN NYNRIN-LIKE"/>
    <property type="match status" value="1"/>
</dbReference>
<dbReference type="FunFam" id="1.10.340.70:FF:000003">
    <property type="entry name" value="Protein CBG25708"/>
    <property type="match status" value="1"/>
</dbReference>
<dbReference type="GO" id="GO:0004519">
    <property type="term" value="F:endonuclease activity"/>
    <property type="evidence" value="ECO:0007669"/>
    <property type="project" value="UniProtKB-KW"/>
</dbReference>
<evidence type="ECO:0000256" key="7">
    <source>
        <dbReference type="ARBA" id="ARBA00023125"/>
    </source>
</evidence>
<dbReference type="InterPro" id="IPR041588">
    <property type="entry name" value="Integrase_H2C2"/>
</dbReference>
<keyword evidence="7" id="KW-0238">DNA-binding</keyword>
<evidence type="ECO:0000256" key="1">
    <source>
        <dbReference type="ARBA" id="ARBA00012493"/>
    </source>
</evidence>
<keyword evidence="4" id="KW-0548">Nucleotidyltransferase</keyword>
<dbReference type="SMART" id="SM00343">
    <property type="entry name" value="ZnF_C2HC"/>
    <property type="match status" value="2"/>
</dbReference>
<dbReference type="Pfam" id="PF17921">
    <property type="entry name" value="Integrase_H2C2"/>
    <property type="match status" value="1"/>
</dbReference>